<comment type="similarity">
    <text evidence="1">Belongs to the dTDP-4-dehydrorhamnose 3,5-epimerase family.</text>
</comment>
<evidence type="ECO:0000256" key="3">
    <source>
        <dbReference type="PIRSR" id="PIRSR600888-3"/>
    </source>
</evidence>
<comment type="caution">
    <text evidence="4">The sequence shown here is derived from an EMBL/GenBank/DDBJ whole genome shotgun (WGS) entry which is preliminary data.</text>
</comment>
<dbReference type="EMBL" id="JACHJP010000001">
    <property type="protein sequence ID" value="MBB4914278.1"/>
    <property type="molecule type" value="Genomic_DNA"/>
</dbReference>
<dbReference type="AlphaFoldDB" id="A0A7W7VL72"/>
<dbReference type="InterPro" id="IPR014710">
    <property type="entry name" value="RmlC-like_jellyroll"/>
</dbReference>
<dbReference type="GO" id="GO:0000271">
    <property type="term" value="P:polysaccharide biosynthetic process"/>
    <property type="evidence" value="ECO:0007669"/>
    <property type="project" value="TreeGrafter"/>
</dbReference>
<dbReference type="InterPro" id="IPR000888">
    <property type="entry name" value="RmlC-like"/>
</dbReference>
<dbReference type="InterPro" id="IPR011051">
    <property type="entry name" value="RmlC_Cupin_sf"/>
</dbReference>
<dbReference type="Pfam" id="PF00908">
    <property type="entry name" value="dTDP_sugar_isom"/>
    <property type="match status" value="1"/>
</dbReference>
<dbReference type="SUPFAM" id="SSF51182">
    <property type="entry name" value="RmlC-like cupins"/>
    <property type="match status" value="1"/>
</dbReference>
<gene>
    <name evidence="4" type="ORF">FHS44_001350</name>
</gene>
<feature type="active site" description="Proton acceptor" evidence="2">
    <location>
        <position position="63"/>
    </location>
</feature>
<feature type="active site" description="Proton donor" evidence="2">
    <location>
        <position position="133"/>
    </location>
</feature>
<evidence type="ECO:0000313" key="4">
    <source>
        <dbReference type="EMBL" id="MBB4914278.1"/>
    </source>
</evidence>
<dbReference type="Gene3D" id="2.60.120.10">
    <property type="entry name" value="Jelly Rolls"/>
    <property type="match status" value="1"/>
</dbReference>
<dbReference type="RefSeq" id="WP_184712955.1">
    <property type="nucleotide sequence ID" value="NZ_JACHJP010000001.1"/>
</dbReference>
<proteinExistence type="inferred from homology"/>
<name>A0A7W7VL72_9ACTN</name>
<dbReference type="CDD" id="cd00438">
    <property type="entry name" value="cupin_RmlC"/>
    <property type="match status" value="1"/>
</dbReference>
<evidence type="ECO:0000256" key="1">
    <source>
        <dbReference type="ARBA" id="ARBA00010154"/>
    </source>
</evidence>
<keyword evidence="5" id="KW-1185">Reference proteome</keyword>
<dbReference type="GO" id="GO:0005829">
    <property type="term" value="C:cytosol"/>
    <property type="evidence" value="ECO:0007669"/>
    <property type="project" value="TreeGrafter"/>
</dbReference>
<dbReference type="GO" id="GO:0008830">
    <property type="term" value="F:dTDP-4-dehydrorhamnose 3,5-epimerase activity"/>
    <property type="evidence" value="ECO:0007669"/>
    <property type="project" value="InterPro"/>
</dbReference>
<sequence>MRIRELKVEGAYELTPEVFGDERGYFLSPYQEEPFLREIGRPLFPVAQASYSRSRRGVVRGVHFTATPPGMAKYAYCAGGVALDVVLDTRVGSPTYGVWDSVVLDQRDFRSVYLPVGVGHLFVALEDDTAVSYLLSTGYVAENELAVSPLDPDLGLPLPRDLDLILSERDRRAPTLAEAERAGILPDYAVSRSLDGLRPAEHGT</sequence>
<evidence type="ECO:0000256" key="2">
    <source>
        <dbReference type="PIRSR" id="PIRSR600888-1"/>
    </source>
</evidence>
<feature type="site" description="Participates in a stacking interaction with the thymidine ring of dTDP-4-oxo-6-deoxyglucose" evidence="3">
    <location>
        <position position="139"/>
    </location>
</feature>
<reference evidence="4 5" key="1">
    <citation type="submission" date="2020-08" db="EMBL/GenBank/DDBJ databases">
        <title>Genomic Encyclopedia of Type Strains, Phase III (KMG-III): the genomes of soil and plant-associated and newly described type strains.</title>
        <authorList>
            <person name="Whitman W."/>
        </authorList>
    </citation>
    <scope>NUCLEOTIDE SEQUENCE [LARGE SCALE GENOMIC DNA]</scope>
    <source>
        <strain evidence="4 5">CECT 8840</strain>
    </source>
</reference>
<dbReference type="PANTHER" id="PTHR21047:SF2">
    <property type="entry name" value="THYMIDINE DIPHOSPHO-4-KETO-RHAMNOSE 3,5-EPIMERASE"/>
    <property type="match status" value="1"/>
</dbReference>
<dbReference type="GO" id="GO:0019305">
    <property type="term" value="P:dTDP-rhamnose biosynthetic process"/>
    <property type="evidence" value="ECO:0007669"/>
    <property type="project" value="TreeGrafter"/>
</dbReference>
<accession>A0A7W7VL72</accession>
<dbReference type="PANTHER" id="PTHR21047">
    <property type="entry name" value="DTDP-6-DEOXY-D-GLUCOSE-3,5 EPIMERASE"/>
    <property type="match status" value="1"/>
</dbReference>
<protein>
    <submittedName>
        <fullName evidence="4">Epimerase EvaD</fullName>
    </submittedName>
</protein>
<evidence type="ECO:0000313" key="5">
    <source>
        <dbReference type="Proteomes" id="UP000552644"/>
    </source>
</evidence>
<organism evidence="4 5">
    <name type="scientific">Streptosporangium saharense</name>
    <dbReference type="NCBI Taxonomy" id="1706840"/>
    <lineage>
        <taxon>Bacteria</taxon>
        <taxon>Bacillati</taxon>
        <taxon>Actinomycetota</taxon>
        <taxon>Actinomycetes</taxon>
        <taxon>Streptosporangiales</taxon>
        <taxon>Streptosporangiaceae</taxon>
        <taxon>Streptosporangium</taxon>
    </lineage>
</organism>
<dbReference type="Proteomes" id="UP000552644">
    <property type="component" value="Unassembled WGS sequence"/>
</dbReference>